<dbReference type="Proteomes" id="UP001341840">
    <property type="component" value="Unassembled WGS sequence"/>
</dbReference>
<gene>
    <name evidence="1" type="ORF">PIB30_110694</name>
</gene>
<comment type="caution">
    <text evidence="1">The sequence shown here is derived from an EMBL/GenBank/DDBJ whole genome shotgun (WGS) entry which is preliminary data.</text>
</comment>
<keyword evidence="2" id="KW-1185">Reference proteome</keyword>
<feature type="non-terminal residue" evidence="1">
    <location>
        <position position="1"/>
    </location>
</feature>
<accession>A0ABU6YY46</accession>
<name>A0ABU6YY46_9FABA</name>
<reference evidence="1 2" key="1">
    <citation type="journal article" date="2023" name="Plants (Basel)">
        <title>Bridging the Gap: Combining Genomics and Transcriptomics Approaches to Understand Stylosanthes scabra, an Orphan Legume from the Brazilian Caatinga.</title>
        <authorList>
            <person name="Ferreira-Neto J.R.C."/>
            <person name="da Silva M.D."/>
            <person name="Binneck E."/>
            <person name="de Melo N.F."/>
            <person name="da Silva R.H."/>
            <person name="de Melo A.L.T.M."/>
            <person name="Pandolfi V."/>
            <person name="Bustamante F.O."/>
            <person name="Brasileiro-Vidal A.C."/>
            <person name="Benko-Iseppon A.M."/>
        </authorList>
    </citation>
    <scope>NUCLEOTIDE SEQUENCE [LARGE SCALE GENOMIC DNA]</scope>
    <source>
        <tissue evidence="1">Leaves</tissue>
    </source>
</reference>
<evidence type="ECO:0000313" key="2">
    <source>
        <dbReference type="Proteomes" id="UP001341840"/>
    </source>
</evidence>
<evidence type="ECO:0000313" key="1">
    <source>
        <dbReference type="EMBL" id="MED6215164.1"/>
    </source>
</evidence>
<dbReference type="EMBL" id="JASCZI010248094">
    <property type="protein sequence ID" value="MED6215164.1"/>
    <property type="molecule type" value="Genomic_DNA"/>
</dbReference>
<sequence length="56" mass="6519">WRLRQNLRNEHSSAFLYCRDATNRMKRDDGGRTVLLSTPLVMEAMVKIVGKELKGR</sequence>
<proteinExistence type="predicted"/>
<protein>
    <submittedName>
        <fullName evidence="1">Uncharacterized protein</fullName>
    </submittedName>
</protein>
<organism evidence="1 2">
    <name type="scientific">Stylosanthes scabra</name>
    <dbReference type="NCBI Taxonomy" id="79078"/>
    <lineage>
        <taxon>Eukaryota</taxon>
        <taxon>Viridiplantae</taxon>
        <taxon>Streptophyta</taxon>
        <taxon>Embryophyta</taxon>
        <taxon>Tracheophyta</taxon>
        <taxon>Spermatophyta</taxon>
        <taxon>Magnoliopsida</taxon>
        <taxon>eudicotyledons</taxon>
        <taxon>Gunneridae</taxon>
        <taxon>Pentapetalae</taxon>
        <taxon>rosids</taxon>
        <taxon>fabids</taxon>
        <taxon>Fabales</taxon>
        <taxon>Fabaceae</taxon>
        <taxon>Papilionoideae</taxon>
        <taxon>50 kb inversion clade</taxon>
        <taxon>dalbergioids sensu lato</taxon>
        <taxon>Dalbergieae</taxon>
        <taxon>Pterocarpus clade</taxon>
        <taxon>Stylosanthes</taxon>
    </lineage>
</organism>